<evidence type="ECO:0000313" key="2">
    <source>
        <dbReference type="EMBL" id="KAL2063400.1"/>
    </source>
</evidence>
<keyword evidence="3" id="KW-1185">Reference proteome</keyword>
<protein>
    <submittedName>
        <fullName evidence="2">Uncharacterized protein</fullName>
    </submittedName>
</protein>
<evidence type="ECO:0000256" key="1">
    <source>
        <dbReference type="SAM" id="MobiDB-lite"/>
    </source>
</evidence>
<feature type="region of interest" description="Disordered" evidence="1">
    <location>
        <begin position="366"/>
        <end position="386"/>
    </location>
</feature>
<reference evidence="2 3" key="1">
    <citation type="journal article" date="2024" name="Commun. Biol.">
        <title>Comparative genomic analysis of thermophilic fungi reveals convergent evolutionary adaptations and gene losses.</title>
        <authorList>
            <person name="Steindorff A.S."/>
            <person name="Aguilar-Pontes M.V."/>
            <person name="Robinson A.J."/>
            <person name="Andreopoulos B."/>
            <person name="LaButti K."/>
            <person name="Kuo A."/>
            <person name="Mondo S."/>
            <person name="Riley R."/>
            <person name="Otillar R."/>
            <person name="Haridas S."/>
            <person name="Lipzen A."/>
            <person name="Grimwood J."/>
            <person name="Schmutz J."/>
            <person name="Clum A."/>
            <person name="Reid I.D."/>
            <person name="Moisan M.C."/>
            <person name="Butler G."/>
            <person name="Nguyen T.T.M."/>
            <person name="Dewar K."/>
            <person name="Conant G."/>
            <person name="Drula E."/>
            <person name="Henrissat B."/>
            <person name="Hansel C."/>
            <person name="Singer S."/>
            <person name="Hutchinson M.I."/>
            <person name="de Vries R.P."/>
            <person name="Natvig D.O."/>
            <person name="Powell A.J."/>
            <person name="Tsang A."/>
            <person name="Grigoriev I.V."/>
        </authorList>
    </citation>
    <scope>NUCLEOTIDE SEQUENCE [LARGE SCALE GENOMIC DNA]</scope>
    <source>
        <strain evidence="2 3">CBS 494.80</strain>
    </source>
</reference>
<evidence type="ECO:0000313" key="3">
    <source>
        <dbReference type="Proteomes" id="UP001595075"/>
    </source>
</evidence>
<organism evidence="2 3">
    <name type="scientific">Oculimacula yallundae</name>
    <dbReference type="NCBI Taxonomy" id="86028"/>
    <lineage>
        <taxon>Eukaryota</taxon>
        <taxon>Fungi</taxon>
        <taxon>Dikarya</taxon>
        <taxon>Ascomycota</taxon>
        <taxon>Pezizomycotina</taxon>
        <taxon>Leotiomycetes</taxon>
        <taxon>Helotiales</taxon>
        <taxon>Ploettnerulaceae</taxon>
        <taxon>Oculimacula</taxon>
    </lineage>
</organism>
<accession>A0ABR4C133</accession>
<gene>
    <name evidence="2" type="ORF">VTL71DRAFT_5205</name>
</gene>
<feature type="region of interest" description="Disordered" evidence="1">
    <location>
        <begin position="147"/>
        <end position="166"/>
    </location>
</feature>
<dbReference type="Proteomes" id="UP001595075">
    <property type="component" value="Unassembled WGS sequence"/>
</dbReference>
<feature type="compositionally biased region" description="Polar residues" evidence="1">
    <location>
        <begin position="218"/>
        <end position="232"/>
    </location>
</feature>
<proteinExistence type="predicted"/>
<comment type="caution">
    <text evidence="2">The sequence shown here is derived from an EMBL/GenBank/DDBJ whole genome shotgun (WGS) entry which is preliminary data.</text>
</comment>
<dbReference type="EMBL" id="JAZHXI010000015">
    <property type="protein sequence ID" value="KAL2063400.1"/>
    <property type="molecule type" value="Genomic_DNA"/>
</dbReference>
<feature type="region of interest" description="Disordered" evidence="1">
    <location>
        <begin position="172"/>
        <end position="259"/>
    </location>
</feature>
<name>A0ABR4C133_9HELO</name>
<sequence>MAAMAVDSKVYGGPTSAIPATILPPTSDWSSYSAWAIMVRNAIRMRHADPAQQLLKFDTLHNSLTNPAGDHILFSCMPPGLEKQRCIDEFMARFSWTPDTDATLELSDATVKWNYTHFGLDLSQMRRYINKTSGPLPILDSGIGSRVGSSSFEDTTPNTGGADQAIVRNSPNQFAPFRSAPPPIALGQFHFPQDRASKSVPLRSGRSSRDTTHRRTTHNQTIDLKASEQTYQPYMRPALLRDRQLQSRAKRESKKSSLSPYIEHVKSLSDHVVPSAPNRMVGESTSSDTVSCQYPVQNGARRQSVPTDYAGPANQVERQGSIIMPPPDGLGGYPMTRGNGSRPIMAGLRRQYLSDEDQERIDAMYKRKLSEDPNSPALPILRKMIP</sequence>